<evidence type="ECO:0000256" key="1">
    <source>
        <dbReference type="SAM" id="MobiDB-lite"/>
    </source>
</evidence>
<protein>
    <submittedName>
        <fullName evidence="2">Uncharacterized protein</fullName>
    </submittedName>
</protein>
<proteinExistence type="predicted"/>
<dbReference type="Proteomes" id="UP000002357">
    <property type="component" value="Chromosome"/>
</dbReference>
<reference evidence="2 3" key="1">
    <citation type="journal article" date="2010" name="Genome Biol. Evol.">
        <title>The sequence of a 1.8-mb bacterial linear plasmid reveals a rich evolutionary reservoir of secondary metabolic pathways.</title>
        <authorList>
            <person name="Medema M.H."/>
            <person name="Trefzer A."/>
            <person name="Kovalchuk A."/>
            <person name="van den Berg M."/>
            <person name="Mueller U."/>
            <person name="Heijne W."/>
            <person name="Wu L."/>
            <person name="Alam M.T."/>
            <person name="Ronning C.M."/>
            <person name="Nierman W.C."/>
            <person name="Bovenberg R.A.L."/>
            <person name="Breitling R."/>
            <person name="Takano E."/>
        </authorList>
    </citation>
    <scope>NUCLEOTIDE SEQUENCE [LARGE SCALE GENOMIC DNA]</scope>
    <source>
        <strain evidence="3">ATCC 27064 / DSM 738 / JCM 4710 / NBRC 13307 / NCIMB 12785 / NRRL 3585 / VKM Ac-602</strain>
    </source>
</reference>
<accession>E2Q695</accession>
<dbReference type="RefSeq" id="WP_003960691.1">
    <property type="nucleotide sequence ID" value="NZ_CM000913.1"/>
</dbReference>
<gene>
    <name evidence="2" type="ORF">SCLAV_2146</name>
</gene>
<organism evidence="2 3">
    <name type="scientific">Streptomyces clavuligerus</name>
    <dbReference type="NCBI Taxonomy" id="1901"/>
    <lineage>
        <taxon>Bacteria</taxon>
        <taxon>Bacillati</taxon>
        <taxon>Actinomycetota</taxon>
        <taxon>Actinomycetes</taxon>
        <taxon>Kitasatosporales</taxon>
        <taxon>Streptomycetaceae</taxon>
        <taxon>Streptomyces</taxon>
    </lineage>
</organism>
<evidence type="ECO:0000313" key="2">
    <source>
        <dbReference type="EMBL" id="EFG07219.1"/>
    </source>
</evidence>
<dbReference type="AlphaFoldDB" id="E2Q695"/>
<evidence type="ECO:0000313" key="3">
    <source>
        <dbReference type="Proteomes" id="UP000002357"/>
    </source>
</evidence>
<name>E2Q695_STRCL</name>
<feature type="region of interest" description="Disordered" evidence="1">
    <location>
        <begin position="1"/>
        <end position="22"/>
    </location>
</feature>
<keyword evidence="3" id="KW-1185">Reference proteome</keyword>
<dbReference type="GeneID" id="93731265"/>
<feature type="region of interest" description="Disordered" evidence="1">
    <location>
        <begin position="91"/>
        <end position="112"/>
    </location>
</feature>
<sequence length="112" mass="12050">MWKQATGYGAGAKPSKRDYAPGSWVAWTAPNGKRRMGVVSDDRFTLATVRRSAQVGQAKESRCKAVVLPADGGDALPLCPATKNHPHAVIKDGGRWRPAHPHHERTKEAAAA</sequence>
<dbReference type="EMBL" id="CM000913">
    <property type="protein sequence ID" value="EFG07219.1"/>
    <property type="molecule type" value="Genomic_DNA"/>
</dbReference>